<dbReference type="InterPro" id="IPR016024">
    <property type="entry name" value="ARM-type_fold"/>
</dbReference>
<dbReference type="PANTHER" id="PTHR34070">
    <property type="entry name" value="ARMADILLO-TYPE FOLD"/>
    <property type="match status" value="1"/>
</dbReference>
<reference evidence="1 2" key="1">
    <citation type="journal article" date="2015" name="Biotechnol. Bioeng.">
        <title>Genome sequence and phenotypic characterization of Caulobacter segnis.</title>
        <authorList>
            <person name="Patel S."/>
            <person name="Fletcher B."/>
            <person name="Scott D.C."/>
            <person name="Ely B."/>
        </authorList>
    </citation>
    <scope>NUCLEOTIDE SEQUENCE [LARGE SCALE GENOMIC DNA]</scope>
    <source>
        <strain evidence="1 2">ERI-2</strain>
    </source>
</reference>
<dbReference type="Proteomes" id="UP000077407">
    <property type="component" value="Unassembled WGS sequence"/>
</dbReference>
<sequence length="233" mass="27552">MSENDSYKKIIREKIFELADDEYKKFQENLCPDNNNIVGVRLPLLRDLARKIAKGDWRRYIKTAQDEYYEETMLQGMVIGCVRTDVEERLGYITNFVPKIDNWGVCDSFCSGLKFTKSNMQRVWEYLQPYASSGKEFEVRFFVVMLLDFYIKENYIDKVLKSLDKVNHKGYYVKMAVAWAVSTCYIKFPEKTTEYLKNNTLDNFTYNKALQKMVESLRVGEDAKVIIRSMKRK</sequence>
<dbReference type="PATRIC" id="fig|1538.10.peg.255"/>
<name>A0A162L996_9CLOT</name>
<accession>A0A162L996</accession>
<dbReference type="SUPFAM" id="SSF48371">
    <property type="entry name" value="ARM repeat"/>
    <property type="match status" value="1"/>
</dbReference>
<comment type="caution">
    <text evidence="1">The sequence shown here is derived from an EMBL/GenBank/DDBJ whole genome shotgun (WGS) entry which is preliminary data.</text>
</comment>
<dbReference type="InterPro" id="IPR014825">
    <property type="entry name" value="DNA_alkylation"/>
</dbReference>
<dbReference type="Pfam" id="PF08713">
    <property type="entry name" value="DNA_alkylation"/>
    <property type="match status" value="1"/>
</dbReference>
<dbReference type="CDD" id="cd06561">
    <property type="entry name" value="AlkD_like"/>
    <property type="match status" value="1"/>
</dbReference>
<dbReference type="PANTHER" id="PTHR34070:SF1">
    <property type="entry name" value="DNA ALKYLATION REPAIR PROTEIN"/>
    <property type="match status" value="1"/>
</dbReference>
<dbReference type="EMBL" id="LITT01000011">
    <property type="protein sequence ID" value="OAA90446.1"/>
    <property type="molecule type" value="Genomic_DNA"/>
</dbReference>
<gene>
    <name evidence="1" type="ORF">WY13_01350</name>
</gene>
<protein>
    <submittedName>
        <fullName evidence="1">DNA alkylation repair enzyme</fullName>
    </submittedName>
</protein>
<dbReference type="Gene3D" id="1.25.10.90">
    <property type="match status" value="1"/>
</dbReference>
<evidence type="ECO:0000313" key="1">
    <source>
        <dbReference type="EMBL" id="OAA90446.1"/>
    </source>
</evidence>
<dbReference type="AlphaFoldDB" id="A0A162L996"/>
<proteinExistence type="predicted"/>
<dbReference type="RefSeq" id="WP_063554894.1">
    <property type="nucleotide sequence ID" value="NZ_LITT01000011.1"/>
</dbReference>
<evidence type="ECO:0000313" key="2">
    <source>
        <dbReference type="Proteomes" id="UP000077407"/>
    </source>
</evidence>
<dbReference type="OrthoDB" id="9784740at2"/>
<organism evidence="1 2">
    <name type="scientific">Clostridium ljungdahlii</name>
    <dbReference type="NCBI Taxonomy" id="1538"/>
    <lineage>
        <taxon>Bacteria</taxon>
        <taxon>Bacillati</taxon>
        <taxon>Bacillota</taxon>
        <taxon>Clostridia</taxon>
        <taxon>Eubacteriales</taxon>
        <taxon>Clostridiaceae</taxon>
        <taxon>Clostridium</taxon>
    </lineage>
</organism>